<accession>K6UNN2</accession>
<organism evidence="1 2">
    <name type="scientific">Plasmodium cynomolgi (strain B)</name>
    <dbReference type="NCBI Taxonomy" id="1120755"/>
    <lineage>
        <taxon>Eukaryota</taxon>
        <taxon>Sar</taxon>
        <taxon>Alveolata</taxon>
        <taxon>Apicomplexa</taxon>
        <taxon>Aconoidasida</taxon>
        <taxon>Haemosporida</taxon>
        <taxon>Plasmodiidae</taxon>
        <taxon>Plasmodium</taxon>
        <taxon>Plasmodium (Plasmodium)</taxon>
    </lineage>
</organism>
<dbReference type="VEuPathDB" id="PlasmoDB:PCYB_003970"/>
<dbReference type="AlphaFoldDB" id="K6UNN2"/>
<keyword evidence="2" id="KW-1185">Reference proteome</keyword>
<reference evidence="1 2" key="1">
    <citation type="journal article" date="2012" name="Nat. Genet.">
        <title>Plasmodium cynomolgi genome sequences provide insight into Plasmodium vivax and the monkey malaria clade.</title>
        <authorList>
            <person name="Tachibana S."/>
            <person name="Sullivan S.A."/>
            <person name="Kawai S."/>
            <person name="Nakamura S."/>
            <person name="Kim H.R."/>
            <person name="Goto N."/>
            <person name="Arisue N."/>
            <person name="Palacpac N.M.Q."/>
            <person name="Honma H."/>
            <person name="Yagi M."/>
            <person name="Tougan T."/>
            <person name="Katakai Y."/>
            <person name="Kaneko O."/>
            <person name="Mita T."/>
            <person name="Kita K."/>
            <person name="Yasutomi Y."/>
            <person name="Sutton P.L."/>
            <person name="Shakhbatyan R."/>
            <person name="Horii T."/>
            <person name="Yasunaga T."/>
            <person name="Barnwell J.W."/>
            <person name="Escalante A.A."/>
            <person name="Carlton J.M."/>
            <person name="Tanabe K."/>
        </authorList>
    </citation>
    <scope>NUCLEOTIDE SEQUENCE [LARGE SCALE GENOMIC DNA]</scope>
    <source>
        <strain evidence="1 2">B</strain>
    </source>
</reference>
<gene>
    <name evidence="1" type="ORF">PCYB_003970</name>
</gene>
<dbReference type="KEGG" id="pcy:PCYB_003970"/>
<dbReference type="GeneID" id="14696190"/>
<dbReference type="OrthoDB" id="387439at2759"/>
<dbReference type="PhylomeDB" id="K6UNN2"/>
<protein>
    <recommendedName>
        <fullName evidence="3">CYIR protein</fullName>
    </recommendedName>
</protein>
<dbReference type="EMBL" id="DF157496">
    <property type="protein sequence ID" value="GAB69648.1"/>
    <property type="molecule type" value="Genomic_DNA"/>
</dbReference>
<sequence length="175" mass="21027">MLQPRFTFQNIPISIAQLHDFLKELPLFKFYDEIERISKNPNDNPTECDTLTGFNTLQEICYKIVYILDNITQFSNLVDVANNNYRSCKYLKYLVQEEIEKEECDSYTLRSLYEALNKYKSPNGNYECIFEQNTNTDTNINHTTKELYYYAEYLYWIKENLKYFKYRGNKILPIS</sequence>
<dbReference type="RefSeq" id="XP_004227866.1">
    <property type="nucleotide sequence ID" value="XM_004227818.1"/>
</dbReference>
<evidence type="ECO:0000313" key="2">
    <source>
        <dbReference type="Proteomes" id="UP000006319"/>
    </source>
</evidence>
<evidence type="ECO:0000313" key="1">
    <source>
        <dbReference type="EMBL" id="GAB69648.1"/>
    </source>
</evidence>
<dbReference type="Proteomes" id="UP000006319">
    <property type="component" value="Unassembled WGS sequence"/>
</dbReference>
<evidence type="ECO:0008006" key="3">
    <source>
        <dbReference type="Google" id="ProtNLM"/>
    </source>
</evidence>
<proteinExistence type="predicted"/>
<name>K6UNN2_PLACD</name>